<dbReference type="Proteomes" id="UP000603453">
    <property type="component" value="Unassembled WGS sequence"/>
</dbReference>
<proteinExistence type="predicted"/>
<evidence type="ECO:0000313" key="2">
    <source>
        <dbReference type="EMBL" id="KAG2211923.1"/>
    </source>
</evidence>
<dbReference type="AlphaFoldDB" id="A0A8H7RJW9"/>
<evidence type="ECO:0000256" key="1">
    <source>
        <dbReference type="SAM" id="MobiDB-lite"/>
    </source>
</evidence>
<organism evidence="2 3">
    <name type="scientific">Mucor saturninus</name>
    <dbReference type="NCBI Taxonomy" id="64648"/>
    <lineage>
        <taxon>Eukaryota</taxon>
        <taxon>Fungi</taxon>
        <taxon>Fungi incertae sedis</taxon>
        <taxon>Mucoromycota</taxon>
        <taxon>Mucoromycotina</taxon>
        <taxon>Mucoromycetes</taxon>
        <taxon>Mucorales</taxon>
        <taxon>Mucorineae</taxon>
        <taxon>Mucoraceae</taxon>
        <taxon>Mucor</taxon>
    </lineage>
</organism>
<accession>A0A8H7RJW9</accession>
<keyword evidence="3" id="KW-1185">Reference proteome</keyword>
<feature type="compositionally biased region" description="Acidic residues" evidence="1">
    <location>
        <begin position="30"/>
        <end position="61"/>
    </location>
</feature>
<dbReference type="EMBL" id="JAEPRD010000007">
    <property type="protein sequence ID" value="KAG2211923.1"/>
    <property type="molecule type" value="Genomic_DNA"/>
</dbReference>
<evidence type="ECO:0000313" key="3">
    <source>
        <dbReference type="Proteomes" id="UP000603453"/>
    </source>
</evidence>
<feature type="region of interest" description="Disordered" evidence="1">
    <location>
        <begin position="25"/>
        <end position="61"/>
    </location>
</feature>
<reference evidence="2" key="1">
    <citation type="submission" date="2020-12" db="EMBL/GenBank/DDBJ databases">
        <title>Metabolic potential, ecology and presence of endohyphal bacteria is reflected in genomic diversity of Mucoromycotina.</title>
        <authorList>
            <person name="Muszewska A."/>
            <person name="Okrasinska A."/>
            <person name="Steczkiewicz K."/>
            <person name="Drgas O."/>
            <person name="Orlowska M."/>
            <person name="Perlinska-Lenart U."/>
            <person name="Aleksandrzak-Piekarczyk T."/>
            <person name="Szatraj K."/>
            <person name="Zielenkiewicz U."/>
            <person name="Pilsyk S."/>
            <person name="Malc E."/>
            <person name="Mieczkowski P."/>
            <person name="Kruszewska J.S."/>
            <person name="Biernat P."/>
            <person name="Pawlowska J."/>
        </authorList>
    </citation>
    <scope>NUCLEOTIDE SEQUENCE</scope>
    <source>
        <strain evidence="2">WA0000017839</strain>
    </source>
</reference>
<comment type="caution">
    <text evidence="2">The sequence shown here is derived from an EMBL/GenBank/DDBJ whole genome shotgun (WGS) entry which is preliminary data.</text>
</comment>
<protein>
    <submittedName>
        <fullName evidence="2">Uncharacterized protein</fullName>
    </submittedName>
</protein>
<gene>
    <name evidence="2" type="ORF">INT47_004610</name>
</gene>
<name>A0A8H7RJW9_9FUNG</name>
<sequence>MLNDLQKFYYDSIFSDENDIEFILDKAEGVGEDDDTEDNDHNEDDNDNDNDDTDYDKDDEE</sequence>